<dbReference type="Pfam" id="PF08238">
    <property type="entry name" value="Sel1"/>
    <property type="match status" value="6"/>
</dbReference>
<proteinExistence type="inferred from homology"/>
<evidence type="ECO:0000256" key="1">
    <source>
        <dbReference type="ARBA" id="ARBA00038101"/>
    </source>
</evidence>
<evidence type="ECO:0000256" key="2">
    <source>
        <dbReference type="SAM" id="Coils"/>
    </source>
</evidence>
<sequence>MLSTLHEQQLQLFMVKKKRFALVSSCSQDMKVNCRFSSSTTADEPPELTFESLSDLIRERLQESIGQGSLENHLMLLEALIKHWKGEVLSVAVTRIAQNLPAKEVYKLAALIFDTQKSVGKAAVELSAPLFRFAAMAGDTDGMYSYGKLLESGQGGVEVDPLEAAKMFSELSEQGHPFAQFSLAQLYHNGIGMTQDLKVALGLYEVSAENGVSEANTMIGNMYTTGEAGKVDLTKAAEYFTKAAEKGDISALMSLGAFYSRGTGVKQDYEKSFKYYKAAADQGYLTAQYNIGVNYFAGLGVEHDFKKAAYYFDLAAHRGHVHAQINLGNMYYWGYGVDKDWEKSRELYREAAKTNKNAELLLKELEDEIKAKNNADDP</sequence>
<organism evidence="3 4">
    <name type="scientific">Porites lobata</name>
    <dbReference type="NCBI Taxonomy" id="104759"/>
    <lineage>
        <taxon>Eukaryota</taxon>
        <taxon>Metazoa</taxon>
        <taxon>Cnidaria</taxon>
        <taxon>Anthozoa</taxon>
        <taxon>Hexacorallia</taxon>
        <taxon>Scleractinia</taxon>
        <taxon>Fungiina</taxon>
        <taxon>Poritidae</taxon>
        <taxon>Porites</taxon>
    </lineage>
</organism>
<dbReference type="SUPFAM" id="SSF81901">
    <property type="entry name" value="HCP-like"/>
    <property type="match status" value="2"/>
</dbReference>
<dbReference type="InterPro" id="IPR050767">
    <property type="entry name" value="Sel1_AlgK"/>
</dbReference>
<dbReference type="PANTHER" id="PTHR11102">
    <property type="entry name" value="SEL-1-LIKE PROTEIN"/>
    <property type="match status" value="1"/>
</dbReference>
<feature type="coiled-coil region" evidence="2">
    <location>
        <begin position="348"/>
        <end position="375"/>
    </location>
</feature>
<dbReference type="InterPro" id="IPR006597">
    <property type="entry name" value="Sel1-like"/>
</dbReference>
<comment type="caution">
    <text evidence="3">The sequence shown here is derived from an EMBL/GenBank/DDBJ whole genome shotgun (WGS) entry which is preliminary data.</text>
</comment>
<protein>
    <submittedName>
        <fullName evidence="3">Uncharacterized protein</fullName>
    </submittedName>
</protein>
<dbReference type="Proteomes" id="UP001159405">
    <property type="component" value="Unassembled WGS sequence"/>
</dbReference>
<evidence type="ECO:0000313" key="3">
    <source>
        <dbReference type="EMBL" id="CAH3110679.1"/>
    </source>
</evidence>
<accession>A0ABN8NIE5</accession>
<gene>
    <name evidence="3" type="ORF">PLOB_00019651</name>
</gene>
<keyword evidence="4" id="KW-1185">Reference proteome</keyword>
<keyword evidence="2" id="KW-0175">Coiled coil</keyword>
<dbReference type="Gene3D" id="1.25.40.10">
    <property type="entry name" value="Tetratricopeptide repeat domain"/>
    <property type="match status" value="1"/>
</dbReference>
<comment type="similarity">
    <text evidence="1">Belongs to the sel-1 family.</text>
</comment>
<reference evidence="3 4" key="1">
    <citation type="submission" date="2022-05" db="EMBL/GenBank/DDBJ databases">
        <authorList>
            <consortium name="Genoscope - CEA"/>
            <person name="William W."/>
        </authorList>
    </citation>
    <scope>NUCLEOTIDE SEQUENCE [LARGE SCALE GENOMIC DNA]</scope>
</reference>
<dbReference type="InterPro" id="IPR011990">
    <property type="entry name" value="TPR-like_helical_dom_sf"/>
</dbReference>
<name>A0ABN8NIE5_9CNID</name>
<dbReference type="PANTHER" id="PTHR11102:SF160">
    <property type="entry name" value="ERAD-ASSOCIATED E3 UBIQUITIN-PROTEIN LIGASE COMPONENT HRD3"/>
    <property type="match status" value="1"/>
</dbReference>
<dbReference type="SMART" id="SM00671">
    <property type="entry name" value="SEL1"/>
    <property type="match status" value="6"/>
</dbReference>
<dbReference type="EMBL" id="CALNXK010000023">
    <property type="protein sequence ID" value="CAH3110679.1"/>
    <property type="molecule type" value="Genomic_DNA"/>
</dbReference>
<evidence type="ECO:0000313" key="4">
    <source>
        <dbReference type="Proteomes" id="UP001159405"/>
    </source>
</evidence>